<gene>
    <name evidence="3" type="ORF">A2928_02880</name>
</gene>
<dbReference type="STRING" id="1802319.A2928_02880"/>
<evidence type="ECO:0000256" key="1">
    <source>
        <dbReference type="SAM" id="Phobius"/>
    </source>
</evidence>
<keyword evidence="1" id="KW-1133">Transmembrane helix</keyword>
<accession>A0A1G2NFB4</accession>
<sequence length="292" mass="33018">MKYLTIFIALLSLLAPSKLFAARIFAEIYNAPARVGDEIEIAVFVDSEGKNLNAFESKIEFDARFDAIHVRDNASIVTIWVEKPHVSGKTIPFSGFTPGGFDGNRGELFRVRGNAREIGTSFFKFIGTKMYLSDGNGTSDSVFESALSFEIDESKGEPSRISESADTIRPEPFEVVISRDANSFEGRYFATFYANDKQTSVGRYEVAEPRLPWGRKNWRTATSPYVLEDQSGNSWVFVKAWDESGNWRVSSAKPVKWIFQYLILSASIIIILILCTLLFLRRKGKYRRAHSR</sequence>
<organism evidence="3 4">
    <name type="scientific">Candidatus Taylorbacteria bacterium RIFCSPLOWO2_01_FULL_45_15b</name>
    <dbReference type="NCBI Taxonomy" id="1802319"/>
    <lineage>
        <taxon>Bacteria</taxon>
        <taxon>Candidatus Tayloriibacteriota</taxon>
    </lineage>
</organism>
<proteinExistence type="predicted"/>
<protein>
    <recommendedName>
        <fullName evidence="5">Cohesin domain-containing protein</fullName>
    </recommendedName>
</protein>
<keyword evidence="1" id="KW-0472">Membrane</keyword>
<feature type="signal peptide" evidence="2">
    <location>
        <begin position="1"/>
        <end position="21"/>
    </location>
</feature>
<evidence type="ECO:0000256" key="2">
    <source>
        <dbReference type="SAM" id="SignalP"/>
    </source>
</evidence>
<evidence type="ECO:0000313" key="4">
    <source>
        <dbReference type="Proteomes" id="UP000176221"/>
    </source>
</evidence>
<feature type="transmembrane region" description="Helical" evidence="1">
    <location>
        <begin position="258"/>
        <end position="280"/>
    </location>
</feature>
<comment type="caution">
    <text evidence="3">The sequence shown here is derived from an EMBL/GenBank/DDBJ whole genome shotgun (WGS) entry which is preliminary data.</text>
</comment>
<dbReference type="AlphaFoldDB" id="A0A1G2NFB4"/>
<evidence type="ECO:0008006" key="5">
    <source>
        <dbReference type="Google" id="ProtNLM"/>
    </source>
</evidence>
<evidence type="ECO:0000313" key="3">
    <source>
        <dbReference type="EMBL" id="OHA34764.1"/>
    </source>
</evidence>
<dbReference type="Proteomes" id="UP000176221">
    <property type="component" value="Unassembled WGS sequence"/>
</dbReference>
<dbReference type="EMBL" id="MHRX01000007">
    <property type="protein sequence ID" value="OHA34764.1"/>
    <property type="molecule type" value="Genomic_DNA"/>
</dbReference>
<name>A0A1G2NFB4_9BACT</name>
<reference evidence="3 4" key="1">
    <citation type="journal article" date="2016" name="Nat. Commun.">
        <title>Thousands of microbial genomes shed light on interconnected biogeochemical processes in an aquifer system.</title>
        <authorList>
            <person name="Anantharaman K."/>
            <person name="Brown C.T."/>
            <person name="Hug L.A."/>
            <person name="Sharon I."/>
            <person name="Castelle C.J."/>
            <person name="Probst A.J."/>
            <person name="Thomas B.C."/>
            <person name="Singh A."/>
            <person name="Wilkins M.J."/>
            <person name="Karaoz U."/>
            <person name="Brodie E.L."/>
            <person name="Williams K.H."/>
            <person name="Hubbard S.S."/>
            <person name="Banfield J.F."/>
        </authorList>
    </citation>
    <scope>NUCLEOTIDE SEQUENCE [LARGE SCALE GENOMIC DNA]</scope>
</reference>
<keyword evidence="1" id="KW-0812">Transmembrane</keyword>
<feature type="chain" id="PRO_5009583780" description="Cohesin domain-containing protein" evidence="2">
    <location>
        <begin position="22"/>
        <end position="292"/>
    </location>
</feature>
<keyword evidence="2" id="KW-0732">Signal</keyword>